<feature type="region of interest" description="Disordered" evidence="1">
    <location>
        <begin position="926"/>
        <end position="1025"/>
    </location>
</feature>
<dbReference type="EMBL" id="JAOYFB010000036">
    <property type="protein sequence ID" value="KAK4020918.1"/>
    <property type="molecule type" value="Genomic_DNA"/>
</dbReference>
<feature type="region of interest" description="Disordered" evidence="1">
    <location>
        <begin position="1039"/>
        <end position="1126"/>
    </location>
</feature>
<dbReference type="PANTHER" id="PTHR24155:SF11">
    <property type="entry name" value="CASKIN, ISOFORM B"/>
    <property type="match status" value="1"/>
</dbReference>
<organism evidence="3 4">
    <name type="scientific">Daphnia magna</name>
    <dbReference type="NCBI Taxonomy" id="35525"/>
    <lineage>
        <taxon>Eukaryota</taxon>
        <taxon>Metazoa</taxon>
        <taxon>Ecdysozoa</taxon>
        <taxon>Arthropoda</taxon>
        <taxon>Crustacea</taxon>
        <taxon>Branchiopoda</taxon>
        <taxon>Diplostraca</taxon>
        <taxon>Cladocera</taxon>
        <taxon>Anomopoda</taxon>
        <taxon>Daphniidae</taxon>
        <taxon>Daphnia</taxon>
    </lineage>
</organism>
<dbReference type="CDD" id="cd09498">
    <property type="entry name" value="SAM_caskin1_2_repeat2"/>
    <property type="match status" value="1"/>
</dbReference>
<feature type="region of interest" description="Disordered" evidence="1">
    <location>
        <begin position="855"/>
        <end position="914"/>
    </location>
</feature>
<feature type="region of interest" description="Disordered" evidence="1">
    <location>
        <begin position="424"/>
        <end position="516"/>
    </location>
</feature>
<feature type="region of interest" description="Disordered" evidence="1">
    <location>
        <begin position="773"/>
        <end position="793"/>
    </location>
</feature>
<comment type="caution">
    <text evidence="3">The sequence shown here is derived from an EMBL/GenBank/DDBJ whole genome shotgun (WGS) entry which is preliminary data.</text>
</comment>
<dbReference type="InterPro" id="IPR035498">
    <property type="entry name" value="Caskin1/2_SAM_2"/>
</dbReference>
<feature type="compositionally biased region" description="Polar residues" evidence="1">
    <location>
        <begin position="386"/>
        <end position="396"/>
    </location>
</feature>
<dbReference type="CDD" id="cd09497">
    <property type="entry name" value="SAM_caskin1_2_repeat1"/>
    <property type="match status" value="1"/>
</dbReference>
<feature type="compositionally biased region" description="Polar residues" evidence="1">
    <location>
        <begin position="1009"/>
        <end position="1019"/>
    </location>
</feature>
<dbReference type="SUPFAM" id="SSF47769">
    <property type="entry name" value="SAM/Pointed domain"/>
    <property type="match status" value="2"/>
</dbReference>
<dbReference type="PANTHER" id="PTHR24155">
    <property type="entry name" value="OSTEOCLAST-STIMULATING FACTOR 1"/>
    <property type="match status" value="1"/>
</dbReference>
<evidence type="ECO:0000313" key="4">
    <source>
        <dbReference type="Proteomes" id="UP001234178"/>
    </source>
</evidence>
<gene>
    <name evidence="3" type="ORF">OUZ56_002860</name>
</gene>
<feature type="compositionally biased region" description="Low complexity" evidence="1">
    <location>
        <begin position="428"/>
        <end position="479"/>
    </location>
</feature>
<feature type="domain" description="SAM" evidence="2">
    <location>
        <begin position="644"/>
        <end position="708"/>
    </location>
</feature>
<proteinExistence type="predicted"/>
<dbReference type="InterPro" id="IPR035497">
    <property type="entry name" value="Caskin1/2_SAM_1"/>
</dbReference>
<feature type="compositionally biased region" description="Low complexity" evidence="1">
    <location>
        <begin position="1105"/>
        <end position="1119"/>
    </location>
</feature>
<feature type="compositionally biased region" description="Basic and acidic residues" evidence="1">
    <location>
        <begin position="905"/>
        <end position="914"/>
    </location>
</feature>
<accession>A0ABR0A7B6</accession>
<feature type="domain" description="SAM" evidence="2">
    <location>
        <begin position="575"/>
        <end position="638"/>
    </location>
</feature>
<name>A0ABR0A7B6_9CRUS</name>
<dbReference type="InterPro" id="IPR013761">
    <property type="entry name" value="SAM/pointed_sf"/>
</dbReference>
<feature type="compositionally biased region" description="Polar residues" evidence="1">
    <location>
        <begin position="1048"/>
        <end position="1090"/>
    </location>
</feature>
<dbReference type="Proteomes" id="UP001234178">
    <property type="component" value="Unassembled WGS sequence"/>
</dbReference>
<reference evidence="3 4" key="1">
    <citation type="journal article" date="2023" name="Nucleic Acids Res.">
        <title>The hologenome of Daphnia magna reveals possible DNA methylation and microbiome-mediated evolution of the host genome.</title>
        <authorList>
            <person name="Chaturvedi A."/>
            <person name="Li X."/>
            <person name="Dhandapani V."/>
            <person name="Marshall H."/>
            <person name="Kissane S."/>
            <person name="Cuenca-Cambronero M."/>
            <person name="Asole G."/>
            <person name="Calvet F."/>
            <person name="Ruiz-Romero M."/>
            <person name="Marangio P."/>
            <person name="Guigo R."/>
            <person name="Rago D."/>
            <person name="Mirbahai L."/>
            <person name="Eastwood N."/>
            <person name="Colbourne J.K."/>
            <person name="Zhou J."/>
            <person name="Mallon E."/>
            <person name="Orsini L."/>
        </authorList>
    </citation>
    <scope>NUCLEOTIDE SEQUENCE [LARGE SCALE GENOMIC DNA]</scope>
    <source>
        <strain evidence="3">LRV0_1</strain>
    </source>
</reference>
<feature type="region of interest" description="Disordered" evidence="1">
    <location>
        <begin position="271"/>
        <end position="334"/>
    </location>
</feature>
<evidence type="ECO:0000256" key="1">
    <source>
        <dbReference type="SAM" id="MobiDB-lite"/>
    </source>
</evidence>
<feature type="region of interest" description="Disordered" evidence="1">
    <location>
        <begin position="355"/>
        <end position="396"/>
    </location>
</feature>
<feature type="compositionally biased region" description="Low complexity" evidence="1">
    <location>
        <begin position="503"/>
        <end position="512"/>
    </location>
</feature>
<dbReference type="SMART" id="SM00454">
    <property type="entry name" value="SAM"/>
    <property type="match status" value="2"/>
</dbReference>
<sequence length="1212" mass="130807">MCVCSSAIPLPFISTLTLLGLSLDWLSIVGGCCESCFLCCCFLSLWFVMEVLNGSRQRPKKEQRIQHKSEPGSPAQVKCLSSTYRSFRDSDVSLQSFHLVGDTAISGLSHKSLTLTDIPEWTRRENSLEHNRNNSSKSIDTLHRSLSSILSTHESKSDRSEIAAQGLLSCCSPEPPAGWPLVHRCLRTLSHGHWFQHWLSGLSQRSLRVCQAKRVAPPIVPESATASSAAGQQQQQQQHRHSGSSFDSGGSAESSSGGYCSGTGSLSSCHAPSSSAWSQAGSDQRSSIGLDDAFLPPPPSSPVGHANNNVANKHNHMYNRGDNEPVYSGRNLGSPGFGGPGGIFTYPSSTANSHHPNGIYGQIGQYRSSSQSSSQHVSFAMDHPTSPASVGSSSLGAATTVPSMTLLPHPNYSHQLSMEDQGIDLTQSPGRESPSSSSSTVSVGLKSNISGGSGSGSSATSAILTGSSSCRHSTTSTTSLDSGRASGTYDLHHQHGAGQRHGSTSSSSTTSTFHHPGGQMLLVQHQQQQRFSGQSYESCLRNSYHSSSSSLGSSGGKIDDIHRLNIGEMLSQGMPEHEILNAWLTDLGFEEYYDLFVQSGYDMHTITRMTPEDLTAIGIQKPNHRKKLKAEMALLQIPDGLPDFKPETLEEWLALLGLAEYSPSLRRQGYRTVEDVTQLTWEDLEDFGILRLGHQKKIMLAIKRVKDILAGKYVPMQMMQIDPMASPGDAHDPSHPTFHYRNAAATSSSSHYAIPPSIMRPVFFMPQQQAPPQSHYQHLQQQPQQQHHVQQQQQPIYYHYQQPTYRPDVVAIQVHRNRSSEDVRACQTGPAAPNAAGFAESGTLQQTFYKPGWRQRSYEDGDVTPVSEHSHHLLPQGQNVPGGGTLPRPRGTVKPRPVAKISAKTRADCCPDPSAHLHDDLKAVSISPPAQPLYGTLGKKNPPPAPPKRASSSSITGESDAAEPIYGRSAKSSPLPLPPPPPVSADSMSLLAYSDDSEDFPPPPAPITASDSYLQHGQHASSAAASVRERLDNILQRTGAGHWPARPHSQQSHYGVPNATTSRPNTMSSMKMVSTRECSPSESIETSDTEPGSPAMEFRQRRNGSDASFKSTSSTESDSMPFANDNAGTIKQRSARAHPALAALTYSSSSVAAVLSPSLGRRVPTTSNTNTNINLGTSDVLNDIGNMLADLTDELDSMLEEESSSQPIRQKS</sequence>
<dbReference type="InterPro" id="IPR001660">
    <property type="entry name" value="SAM"/>
</dbReference>
<dbReference type="Pfam" id="PF00536">
    <property type="entry name" value="SAM_1"/>
    <property type="match status" value="2"/>
</dbReference>
<keyword evidence="4" id="KW-1185">Reference proteome</keyword>
<protein>
    <recommendedName>
        <fullName evidence="2">SAM domain-containing protein</fullName>
    </recommendedName>
</protein>
<evidence type="ECO:0000259" key="2">
    <source>
        <dbReference type="PROSITE" id="PS50105"/>
    </source>
</evidence>
<feature type="region of interest" description="Disordered" evidence="1">
    <location>
        <begin position="222"/>
        <end position="257"/>
    </location>
</feature>
<dbReference type="Gene3D" id="1.10.150.50">
    <property type="entry name" value="Transcription Factor, Ets-1"/>
    <property type="match status" value="2"/>
</dbReference>
<feature type="compositionally biased region" description="Low complexity" evidence="1">
    <location>
        <begin position="223"/>
        <end position="257"/>
    </location>
</feature>
<dbReference type="PROSITE" id="PS50105">
    <property type="entry name" value="SAM_DOMAIN"/>
    <property type="match status" value="2"/>
</dbReference>
<evidence type="ECO:0000313" key="3">
    <source>
        <dbReference type="EMBL" id="KAK4020918.1"/>
    </source>
</evidence>